<evidence type="ECO:0000256" key="3">
    <source>
        <dbReference type="ARBA" id="ARBA00022771"/>
    </source>
</evidence>
<evidence type="ECO:0000259" key="7">
    <source>
        <dbReference type="SMART" id="SM01253"/>
    </source>
</evidence>
<dbReference type="InterPro" id="IPR041995">
    <property type="entry name" value="KOW_KIN17"/>
</dbReference>
<feature type="compositionally biased region" description="Basic and acidic residues" evidence="6">
    <location>
        <begin position="1501"/>
        <end position="1510"/>
    </location>
</feature>
<dbReference type="FunFam" id="1.10.10.2030:FF:000001">
    <property type="entry name" value="DNA/RNA-binding protein KIN17, putative"/>
    <property type="match status" value="1"/>
</dbReference>
<dbReference type="Gene3D" id="2.30.30.30">
    <property type="match status" value="1"/>
</dbReference>
<evidence type="ECO:0000313" key="9">
    <source>
        <dbReference type="Proteomes" id="UP001458880"/>
    </source>
</evidence>
<feature type="compositionally biased region" description="Basic residues" evidence="6">
    <location>
        <begin position="1279"/>
        <end position="1292"/>
    </location>
</feature>
<feature type="compositionally biased region" description="Low complexity" evidence="6">
    <location>
        <begin position="1557"/>
        <end position="1568"/>
    </location>
</feature>
<reference evidence="8 9" key="1">
    <citation type="journal article" date="2024" name="BMC Genomics">
        <title>De novo assembly and annotation of Popillia japonica's genome with initial clues to its potential as an invasive pest.</title>
        <authorList>
            <person name="Cucini C."/>
            <person name="Boschi S."/>
            <person name="Funari R."/>
            <person name="Cardaioli E."/>
            <person name="Iannotti N."/>
            <person name="Marturano G."/>
            <person name="Paoli F."/>
            <person name="Bruttini M."/>
            <person name="Carapelli A."/>
            <person name="Frati F."/>
            <person name="Nardi F."/>
        </authorList>
    </citation>
    <scope>NUCLEOTIDE SEQUENCE [LARGE SCALE GENOMIC DNA]</scope>
    <source>
        <strain evidence="8">DMR45628</strain>
    </source>
</reference>
<keyword evidence="9" id="KW-1185">Reference proteome</keyword>
<dbReference type="InterPro" id="IPR041330">
    <property type="entry name" value="KN17_SH3"/>
</dbReference>
<dbReference type="InterPro" id="IPR037321">
    <property type="entry name" value="KIN17-like"/>
</dbReference>
<dbReference type="Pfam" id="PF13516">
    <property type="entry name" value="LRR_6"/>
    <property type="match status" value="3"/>
</dbReference>
<dbReference type="InterPro" id="IPR014722">
    <property type="entry name" value="Rib_uL2_dom2"/>
</dbReference>
<dbReference type="GO" id="GO:0008270">
    <property type="term" value="F:zinc ion binding"/>
    <property type="evidence" value="ECO:0007669"/>
    <property type="project" value="UniProtKB-KW"/>
</dbReference>
<comment type="similarity">
    <text evidence="1">Belongs to the KIN17 family.</text>
</comment>
<dbReference type="EMBL" id="JASPKY010000448">
    <property type="protein sequence ID" value="KAK9696542.1"/>
    <property type="molecule type" value="Genomic_DNA"/>
</dbReference>
<keyword evidence="4" id="KW-0862">Zinc</keyword>
<dbReference type="SMART" id="SM01253">
    <property type="entry name" value="Kin17_mid"/>
    <property type="match status" value="1"/>
</dbReference>
<feature type="compositionally biased region" description="Low complexity" evidence="6">
    <location>
        <begin position="1247"/>
        <end position="1260"/>
    </location>
</feature>
<organism evidence="8 9">
    <name type="scientific">Popillia japonica</name>
    <name type="common">Japanese beetle</name>
    <dbReference type="NCBI Taxonomy" id="7064"/>
    <lineage>
        <taxon>Eukaryota</taxon>
        <taxon>Metazoa</taxon>
        <taxon>Ecdysozoa</taxon>
        <taxon>Arthropoda</taxon>
        <taxon>Hexapoda</taxon>
        <taxon>Insecta</taxon>
        <taxon>Pterygota</taxon>
        <taxon>Neoptera</taxon>
        <taxon>Endopterygota</taxon>
        <taxon>Coleoptera</taxon>
        <taxon>Polyphaga</taxon>
        <taxon>Scarabaeiformia</taxon>
        <taxon>Scarabaeidae</taxon>
        <taxon>Rutelinae</taxon>
        <taxon>Popillia</taxon>
    </lineage>
</organism>
<comment type="caution">
    <text evidence="8">The sequence shown here is derived from an EMBL/GenBank/DDBJ whole genome shotgun (WGS) entry which is preliminary data.</text>
</comment>
<evidence type="ECO:0000256" key="4">
    <source>
        <dbReference type="ARBA" id="ARBA00022833"/>
    </source>
</evidence>
<evidence type="ECO:0000256" key="2">
    <source>
        <dbReference type="ARBA" id="ARBA00022723"/>
    </source>
</evidence>
<evidence type="ECO:0000313" key="8">
    <source>
        <dbReference type="EMBL" id="KAK9696542.1"/>
    </source>
</evidence>
<feature type="region of interest" description="Disordered" evidence="6">
    <location>
        <begin position="1243"/>
        <end position="1292"/>
    </location>
</feature>
<dbReference type="SUPFAM" id="SSF57667">
    <property type="entry name" value="beta-beta-alpha zinc fingers"/>
    <property type="match status" value="1"/>
</dbReference>
<dbReference type="Gene3D" id="2.30.30.140">
    <property type="match status" value="1"/>
</dbReference>
<dbReference type="CDD" id="cd13155">
    <property type="entry name" value="KOW_KIN17"/>
    <property type="match status" value="1"/>
</dbReference>
<dbReference type="InterPro" id="IPR031943">
    <property type="entry name" value="CARMIL_C"/>
</dbReference>
<dbReference type="GO" id="GO:0006260">
    <property type="term" value="P:DNA replication"/>
    <property type="evidence" value="ECO:0007669"/>
    <property type="project" value="TreeGrafter"/>
</dbReference>
<accession>A0AAW1J0Z0</accession>
<dbReference type="Pfam" id="PF18131">
    <property type="entry name" value="KN17_SH3"/>
    <property type="match status" value="1"/>
</dbReference>
<dbReference type="GO" id="GO:0006974">
    <property type="term" value="P:DNA damage response"/>
    <property type="evidence" value="ECO:0007669"/>
    <property type="project" value="TreeGrafter"/>
</dbReference>
<dbReference type="Gene3D" id="1.10.10.2030">
    <property type="entry name" value="DNA/RNA-binding protein Kin17, conserved domain"/>
    <property type="match status" value="1"/>
</dbReference>
<keyword evidence="3" id="KW-0863">Zinc-finger</keyword>
<dbReference type="Gene3D" id="3.80.10.10">
    <property type="entry name" value="Ribonuclease Inhibitor"/>
    <property type="match status" value="1"/>
</dbReference>
<feature type="compositionally biased region" description="Polar residues" evidence="6">
    <location>
        <begin position="1442"/>
        <end position="1455"/>
    </location>
</feature>
<feature type="domain" description="DNA/RNA-binding protein Kin17 WH-like" evidence="7">
    <location>
        <begin position="80"/>
        <end position="206"/>
    </location>
</feature>
<feature type="region of interest" description="Disordered" evidence="6">
    <location>
        <begin position="1383"/>
        <end position="1570"/>
    </location>
</feature>
<dbReference type="InterPro" id="IPR032675">
    <property type="entry name" value="LRR_dom_sf"/>
</dbReference>
<dbReference type="PANTHER" id="PTHR12805">
    <property type="entry name" value="KIN17 KIN, ANTIGENIC DETERMINANT OF RECA PROTEIN HOMOLOG"/>
    <property type="match status" value="1"/>
</dbReference>
<dbReference type="InterPro" id="IPR056767">
    <property type="entry name" value="C2H2-Znf_KIN17"/>
</dbReference>
<dbReference type="GO" id="GO:0003690">
    <property type="term" value="F:double-stranded DNA binding"/>
    <property type="evidence" value="ECO:0007669"/>
    <property type="project" value="TreeGrafter"/>
</dbReference>
<evidence type="ECO:0000256" key="1">
    <source>
        <dbReference type="ARBA" id="ARBA00008517"/>
    </source>
</evidence>
<feature type="compositionally biased region" description="Polar residues" evidence="6">
    <location>
        <begin position="1546"/>
        <end position="1556"/>
    </location>
</feature>
<dbReference type="InterPro" id="IPR019447">
    <property type="entry name" value="DNA/RNA-bd_Kin17_WH-like_dom"/>
</dbReference>
<dbReference type="SMART" id="SM00368">
    <property type="entry name" value="LRR_RI"/>
    <property type="match status" value="7"/>
</dbReference>
<feature type="compositionally biased region" description="Polar residues" evidence="6">
    <location>
        <begin position="1464"/>
        <end position="1492"/>
    </location>
</feature>
<dbReference type="Proteomes" id="UP001458880">
    <property type="component" value="Unassembled WGS sequence"/>
</dbReference>
<evidence type="ECO:0000256" key="6">
    <source>
        <dbReference type="SAM" id="MobiDB-lite"/>
    </source>
</evidence>
<sequence length="1639" mass="184190">MSTRSQLTKDLNESIKNLLGKQVKILFKNVVKLETKGDKTENRVLAKGLQKLRWYCQMCQKQCRDENGFKCHTMSESHQRQLLLFADNAKKYIDEFSYEFAKGYLDILRRQFGTKRVAANRVYQEYISDRNHLHMNATRWVTLGGFVKWLGRTGKCIIDETEKGWYITYIDRDPETIAKEERKNKKLKMDKDDEEKTLEFIEKQVKYGQENNQKPQENPVFTELKRETEEEKLCLDIKLDAKMKCRPVPVPISKLVKVNDEMSDTRSIKSFKSTKTEETRKRSALDEIMHKEESLKEKSNRKDFWITEGIVVKVVTKSLGDDYYKQKGVIVEVKGKYTAIVRLLDSGKKLKLDQDHLETVIPAIGRPVKIVNGAYRGEIATLLSLDELNFSVDVEIASGLLQGRKLKCVQYEDVFSPCRILLLTAKVPTRIDCHFHYLEIQALESKRGNQLSITFNDKVYSFLAGEDSSSSAEVDSMISALATAIRNIFPTVPLQYIIRKIDVIPTSRLQVLRDIEAVGSNIREVGPCGGFSNQYACMCDYHNMPYREEVAWDVDNIYLSLNTRELCLKDFDYLDQKDLVPIINALEYNTWFTKLKVNHVRLSHDNIDKIVHVIKKSLSLEEMYLDSLGLKADFVNKLTNAVKFNAIIPLHTIDLSNNPIEDKGANNLTSCIPRLNKGLVHLNLSHCGLSSKGVNQLSQSFMNRSSLYTTLTYLNLSGNNLKDDICNLHSFLGHANAISFLDLSSTDILLENLFGALFKGCTTNLVHLNISRNPFSSKKSKEAPLPFKQFFSATMNLKYLNMSHCKLPQEALKNLLLGLACNEFTKEITLDISNNSLGSQGAHVLESCVHGVRCISSLDISDNNMDVELGSVVVAISKNKSLKHLNMGRNMATMKAKHVATVMDAVVQIIQDDECLLQTLLMPDCKLKSDVHNFLNALGDNKCLETIDISGNLIGDSGARLLAKALQINTKLKTIIYDRNNITLQGYHDIAYALESNHTVQYMPFPINDITPCMKASAERADAVMRKIQDLLNRNVSPSKHDNRRHLSLQPGFLLSSKQHSIDRLVLQTQDIIKNVAAESIELNNDINHATGVIQDAENSKQLLVRLQEVAQQKDEVHPVKVKLQQCASEIHLTINEYLQTTTDKMLKSSKDLCPYVLNENHIIHDIKRDCKNKKQIPLEFVVNCIKHQAGTDVMNKLGELNLIIASFISEQVTDEVYESLMRSYKALLGDSSGIKIDSPIHRQRLSSSGSSRHGASDISITDSSHQSDHSPLATPHLSIKRKSLHGRKLRPKSVVDSIEGLSADDIPSLMPTLPLNSEEEDSVTELPNATYQLQHLVKGRPRRAKTRAPTRPLIKCIDVIDTSQDLGEGLDTFFRPGSCTPTSDDCNSFQADGSPNHEYASPILSEERKTPKLGRNSPLFKGVLHPTPRSRSTDNLEKYSPTITRKTTSDTASPLTRRLTGDSLMSQGSSDGSIATETNIPVEHSSSTSSIAKGFSTDGSRNDDTDSLKHFKLKSTPTPTVKQRPWSMVSSEHKSGDLSLLSDGTSPITSTGNTPDSGDALDSSESSSIDKRITKDLKAKKTGLLQNYFPDRGDVKFLQRSKVITGERPPHLLSSNNINRRRDNNYNCKETEDAHIGR</sequence>
<dbReference type="Pfam" id="PF10357">
    <property type="entry name" value="WH_KIN17"/>
    <property type="match status" value="1"/>
</dbReference>
<dbReference type="SUPFAM" id="SSF52047">
    <property type="entry name" value="RNI-like"/>
    <property type="match status" value="2"/>
</dbReference>
<dbReference type="GO" id="GO:0005634">
    <property type="term" value="C:nucleus"/>
    <property type="evidence" value="ECO:0007669"/>
    <property type="project" value="TreeGrafter"/>
</dbReference>
<keyword evidence="2" id="KW-0479">Metal-binding</keyword>
<feature type="coiled-coil region" evidence="5">
    <location>
        <begin position="177"/>
        <end position="204"/>
    </location>
</feature>
<dbReference type="Pfam" id="PF25092">
    <property type="entry name" value="SH3_KIN17_C"/>
    <property type="match status" value="1"/>
</dbReference>
<evidence type="ECO:0000256" key="5">
    <source>
        <dbReference type="SAM" id="Coils"/>
    </source>
</evidence>
<dbReference type="InterPro" id="IPR038254">
    <property type="entry name" value="KIN17_WH-like_sf"/>
</dbReference>
<proteinExistence type="inferred from homology"/>
<feature type="compositionally biased region" description="Polar residues" evidence="6">
    <location>
        <begin position="1383"/>
        <end position="1394"/>
    </location>
</feature>
<protein>
    <submittedName>
        <fullName evidence="8">KN17 SH3-like C-terminal domain</fullName>
    </submittedName>
</protein>
<dbReference type="Pfam" id="PF16000">
    <property type="entry name" value="CARMIL_C"/>
    <property type="match status" value="1"/>
</dbReference>
<gene>
    <name evidence="8" type="ORF">QE152_g31505</name>
</gene>
<dbReference type="PROSITE" id="PS51450">
    <property type="entry name" value="LRR"/>
    <property type="match status" value="1"/>
</dbReference>
<dbReference type="Pfam" id="PF25095">
    <property type="entry name" value="C2H2-zf_KIN17"/>
    <property type="match status" value="1"/>
</dbReference>
<name>A0AAW1J0Z0_POPJA</name>
<keyword evidence="5" id="KW-0175">Coiled coil</keyword>
<dbReference type="InterPro" id="IPR001611">
    <property type="entry name" value="Leu-rich_rpt"/>
</dbReference>
<dbReference type="PANTHER" id="PTHR12805:SF0">
    <property type="entry name" value="DNA_RNA-BINDING PROTEIN KIN17"/>
    <property type="match status" value="1"/>
</dbReference>
<dbReference type="InterPro" id="IPR036236">
    <property type="entry name" value="Znf_C2H2_sf"/>
</dbReference>
<dbReference type="FunFam" id="2.30.30.30:FF:000021">
    <property type="entry name" value="DNA/RNA-binding protein KIN17, putative"/>
    <property type="match status" value="1"/>
</dbReference>